<dbReference type="Gene3D" id="1.10.10.60">
    <property type="entry name" value="Homeodomain-like"/>
    <property type="match status" value="1"/>
</dbReference>
<feature type="compositionally biased region" description="Polar residues" evidence="1">
    <location>
        <begin position="100"/>
        <end position="117"/>
    </location>
</feature>
<feature type="compositionally biased region" description="Low complexity" evidence="1">
    <location>
        <begin position="583"/>
        <end position="600"/>
    </location>
</feature>
<feature type="region of interest" description="Disordered" evidence="1">
    <location>
        <begin position="1"/>
        <end position="38"/>
    </location>
</feature>
<dbReference type="AlphaFoldDB" id="A0AAW1T7I6"/>
<feature type="region of interest" description="Disordered" evidence="1">
    <location>
        <begin position="748"/>
        <end position="782"/>
    </location>
</feature>
<feature type="region of interest" description="Disordered" evidence="1">
    <location>
        <begin position="503"/>
        <end position="526"/>
    </location>
</feature>
<dbReference type="SUPFAM" id="SSF46689">
    <property type="entry name" value="Homeodomain-like"/>
    <property type="match status" value="1"/>
</dbReference>
<evidence type="ECO:0000256" key="1">
    <source>
        <dbReference type="SAM" id="MobiDB-lite"/>
    </source>
</evidence>
<feature type="compositionally biased region" description="Polar residues" evidence="1">
    <location>
        <begin position="511"/>
        <end position="520"/>
    </location>
</feature>
<evidence type="ECO:0000313" key="3">
    <source>
        <dbReference type="Proteomes" id="UP001485043"/>
    </source>
</evidence>
<feature type="region of interest" description="Disordered" evidence="1">
    <location>
        <begin position="826"/>
        <end position="864"/>
    </location>
</feature>
<feature type="compositionally biased region" description="Gly residues" evidence="1">
    <location>
        <begin position="247"/>
        <end position="258"/>
    </location>
</feature>
<feature type="compositionally biased region" description="Basic residues" evidence="1">
    <location>
        <begin position="306"/>
        <end position="319"/>
    </location>
</feature>
<keyword evidence="3" id="KW-1185">Reference proteome</keyword>
<feature type="region of interest" description="Disordered" evidence="1">
    <location>
        <begin position="580"/>
        <end position="701"/>
    </location>
</feature>
<reference evidence="2 3" key="1">
    <citation type="journal article" date="2024" name="Nat. Commun.">
        <title>Phylogenomics reveals the evolutionary origins of lichenization in chlorophyte algae.</title>
        <authorList>
            <person name="Puginier C."/>
            <person name="Libourel C."/>
            <person name="Otte J."/>
            <person name="Skaloud P."/>
            <person name="Haon M."/>
            <person name="Grisel S."/>
            <person name="Petersen M."/>
            <person name="Berrin J.G."/>
            <person name="Delaux P.M."/>
            <person name="Dal Grande F."/>
            <person name="Keller J."/>
        </authorList>
    </citation>
    <scope>NUCLEOTIDE SEQUENCE [LARGE SCALE GENOMIC DNA]</scope>
    <source>
        <strain evidence="2 3">SAG 2523</strain>
    </source>
</reference>
<feature type="region of interest" description="Disordered" evidence="1">
    <location>
        <begin position="247"/>
        <end position="459"/>
    </location>
</feature>
<evidence type="ECO:0000313" key="2">
    <source>
        <dbReference type="EMBL" id="KAK9864921.1"/>
    </source>
</evidence>
<evidence type="ECO:0008006" key="4">
    <source>
        <dbReference type="Google" id="ProtNLM"/>
    </source>
</evidence>
<comment type="caution">
    <text evidence="2">The sequence shown here is derived from an EMBL/GenBank/DDBJ whole genome shotgun (WGS) entry which is preliminary data.</text>
</comment>
<feature type="region of interest" description="Disordered" evidence="1">
    <location>
        <begin position="100"/>
        <end position="224"/>
    </location>
</feature>
<organism evidence="2 3">
    <name type="scientific">Apatococcus fuscideae</name>
    <dbReference type="NCBI Taxonomy" id="2026836"/>
    <lineage>
        <taxon>Eukaryota</taxon>
        <taxon>Viridiplantae</taxon>
        <taxon>Chlorophyta</taxon>
        <taxon>core chlorophytes</taxon>
        <taxon>Trebouxiophyceae</taxon>
        <taxon>Chlorellales</taxon>
        <taxon>Chlorellaceae</taxon>
        <taxon>Apatococcus</taxon>
    </lineage>
</organism>
<feature type="compositionally biased region" description="Polar residues" evidence="1">
    <location>
        <begin position="197"/>
        <end position="210"/>
    </location>
</feature>
<feature type="compositionally biased region" description="Low complexity" evidence="1">
    <location>
        <begin position="759"/>
        <end position="774"/>
    </location>
</feature>
<feature type="compositionally biased region" description="Polar residues" evidence="1">
    <location>
        <begin position="620"/>
        <end position="642"/>
    </location>
</feature>
<name>A0AAW1T7I6_9CHLO</name>
<proteinExistence type="predicted"/>
<dbReference type="InterPro" id="IPR009057">
    <property type="entry name" value="Homeodomain-like_sf"/>
</dbReference>
<protein>
    <recommendedName>
        <fullName evidence="4">Myb-like domain-containing protein</fullName>
    </recommendedName>
</protein>
<accession>A0AAW1T7I6</accession>
<sequence length="864" mass="88998">MGTPRSAVRQDPLRDGSIFSLGSASQTRAAPSCSSTPGLTRFATPNAVQPYSTGLAGQPLATGYLSPSSEAARRIRASFESLVRASPVPQVIDHALPSSNQASWASPANVDTGSNGIPHNCPADGSSAQQPTAGHRWTAMHPSGGHGAEHMTVLPDAPGLAGNGPPSSRMDGMPIGLEPAAPHAQDAPTLGARPGSRVQQPSMVTQNQHSSPRRSVDAEATAAGAPHQMVDVVPAAHSHSAATAGLQGGAAAAGGGPHQMGADNPAELSQSAATAGLRDAAEAAEGARMGQPNAVLELSAGTKLAPRARKNTGRSKGSKNKQPAASQKERSGQADIGSKSRPQGADHTARQQPEDAENLATALVLPQEHTGRRSSSRVRLPPLAYWANQRRAARPSANQPIDQGFLDRLRNPMAPNQPRKKASPISLKARGKCGILEPESVSPGVQGKPASPCGVSKKPIKARKRLQKLLPAEEPAIEASPAAAMGNQAAKGNDVCIGATVARNGPASGQRVGTSSQPTESKAGADSFPATVAGVLAHGGHPVAPRAALIISESSLETTVPLATSHVPNGHLPQQPALEMKASRAPAAAAAAAKARPPAGSAGGGQRQQPVGRERDEAAQCQTRQGDMQPRLYSSKQTSQGALPQGTAGSGRLCAGGSAALGSLPHKAPVGRRETGGPARSHSSPLPATPGARQLSGEEWTSEQNAALLEAYFSAVDPLDPTFWHTVARVVPGKTADQCKAQIWDKFTPPDQKRQPRTAAAKPSNAAVAKPAASLTTKTGRLKKPTKAAVKKAARSARLAASPSSFAKAMQRQQEVDRYIDKLAQRHKTARQAPKAGPPPGQTRGRMYGSGPVHIPDAFMMLSP</sequence>
<feature type="compositionally biased region" description="Polar residues" evidence="1">
    <location>
        <begin position="20"/>
        <end position="38"/>
    </location>
</feature>
<dbReference type="EMBL" id="JALJOV010000302">
    <property type="protein sequence ID" value="KAK9864921.1"/>
    <property type="molecule type" value="Genomic_DNA"/>
</dbReference>
<dbReference type="Proteomes" id="UP001485043">
    <property type="component" value="Unassembled WGS sequence"/>
</dbReference>
<gene>
    <name evidence="2" type="ORF">WJX84_003418</name>
</gene>